<evidence type="ECO:0000313" key="2">
    <source>
        <dbReference type="EMBL" id="PKC05360.1"/>
    </source>
</evidence>
<reference evidence="3 4" key="4">
    <citation type="submission" date="2017-10" db="EMBL/GenBank/DDBJ databases">
        <title>Genome analyses suggest a sexual origin of heterokaryosis in a supposedly ancient asexual fungus.</title>
        <authorList>
            <person name="Corradi N."/>
            <person name="Sedzielewska K."/>
            <person name="Noel J."/>
            <person name="Charron P."/>
            <person name="Farinelli L."/>
            <person name="Marton T."/>
            <person name="Kruger M."/>
            <person name="Pelin A."/>
            <person name="Brachmann A."/>
            <person name="Corradi N."/>
        </authorList>
    </citation>
    <scope>NUCLEOTIDE SEQUENCE [LARGE SCALE GENOMIC DNA]</scope>
    <source>
        <strain evidence="3 4">A1</strain>
    </source>
</reference>
<comment type="caution">
    <text evidence="3">The sequence shown here is derived from an EMBL/GenBank/DDBJ whole genome shotgun (WGS) entry which is preliminary data.</text>
</comment>
<dbReference type="EMBL" id="LLXH01001125">
    <property type="protein sequence ID" value="PKC60585.1"/>
    <property type="molecule type" value="Genomic_DNA"/>
</dbReference>
<dbReference type="Proteomes" id="UP000232722">
    <property type="component" value="Unassembled WGS sequence"/>
</dbReference>
<dbReference type="VEuPathDB" id="FungiDB:RhiirA1_467824"/>
<name>A0A2I1FDU1_9GLOM</name>
<organism evidence="3 4">
    <name type="scientific">Rhizophagus irregularis</name>
    <dbReference type="NCBI Taxonomy" id="588596"/>
    <lineage>
        <taxon>Eukaryota</taxon>
        <taxon>Fungi</taxon>
        <taxon>Fungi incertae sedis</taxon>
        <taxon>Mucoromycota</taxon>
        <taxon>Glomeromycotina</taxon>
        <taxon>Glomeromycetes</taxon>
        <taxon>Glomerales</taxon>
        <taxon>Glomeraceae</taxon>
        <taxon>Rhizophagus</taxon>
    </lineage>
</organism>
<proteinExistence type="predicted"/>
<gene>
    <name evidence="3" type="ORF">RhiirA1_467824</name>
    <name evidence="2" type="ORF">RhiirA5_421012</name>
</gene>
<dbReference type="EMBL" id="LLXJ01000887">
    <property type="protein sequence ID" value="PKC05360.1"/>
    <property type="molecule type" value="Genomic_DNA"/>
</dbReference>
<dbReference type="VEuPathDB" id="FungiDB:FUN_005567"/>
<reference evidence="2 5" key="1">
    <citation type="submission" date="2016-04" db="EMBL/GenBank/DDBJ databases">
        <title>Genome analyses suggest a sexual origin of heterokaryosis in a supposedly ancient asexual fungus.</title>
        <authorList>
            <person name="Ropars J."/>
            <person name="Sedzielewska K."/>
            <person name="Noel J."/>
            <person name="Charron P."/>
            <person name="Farinelli L."/>
            <person name="Marton T."/>
            <person name="Kruger M."/>
            <person name="Pelin A."/>
            <person name="Brachmann A."/>
            <person name="Corradi N."/>
        </authorList>
    </citation>
    <scope>NUCLEOTIDE SEQUENCE [LARGE SCALE GENOMIC DNA]</scope>
    <source>
        <strain evidence="2 5">A5</strain>
    </source>
</reference>
<evidence type="ECO:0000313" key="3">
    <source>
        <dbReference type="EMBL" id="PKC60585.1"/>
    </source>
</evidence>
<reference evidence="3 4" key="3">
    <citation type="submission" date="2017-10" db="EMBL/GenBank/DDBJ databases">
        <title>Extensive intraspecific genome diversity in a model arbuscular mycorrhizal fungus.</title>
        <authorList>
            <person name="Chen E.C.H."/>
            <person name="Morin E."/>
            <person name="Baudet D."/>
            <person name="Noel J."/>
            <person name="Ndikumana S."/>
            <person name="Charron P."/>
            <person name="St-Onge C."/>
            <person name="Giorgi J."/>
            <person name="Grigoriev I.V."/>
            <person name="Roux C."/>
            <person name="Martin F.M."/>
            <person name="Corradi N."/>
        </authorList>
    </citation>
    <scope>NUCLEOTIDE SEQUENCE [LARGE SCALE GENOMIC DNA]</scope>
    <source>
        <strain evidence="3 4">A1</strain>
    </source>
</reference>
<sequence length="246" mass="28755">MPKFNIHLFSKQEEKLKSAKGKNRHIGAERKARFPEAEESLKTWVLEFRMDGIAVTLNMFLLNEIVKLEKYSVDETGLKNYSTTKLLEDLVKMNVKDKIKVSTSFLNFCYDETKLIWNERCELQIRKEKRLMINKKMKFKVGGAGYRYSVNNRSISLRVKASIYFNKKPLDFIIHVIQPFKDKLREKWNIWMSLGQFTYNKGGNLRKPGYDCGISNAMDGSEDDLFGQDENGEEIDENEREIVGKL</sequence>
<feature type="compositionally biased region" description="Acidic residues" evidence="1">
    <location>
        <begin position="223"/>
        <end position="239"/>
    </location>
</feature>
<dbReference type="Proteomes" id="UP000232688">
    <property type="component" value="Unassembled WGS sequence"/>
</dbReference>
<protein>
    <recommendedName>
        <fullName evidence="6">HTH CENPB-type domain-containing protein</fullName>
    </recommendedName>
</protein>
<evidence type="ECO:0000313" key="4">
    <source>
        <dbReference type="Proteomes" id="UP000232688"/>
    </source>
</evidence>
<evidence type="ECO:0000256" key="1">
    <source>
        <dbReference type="SAM" id="MobiDB-lite"/>
    </source>
</evidence>
<reference evidence="2 5" key="2">
    <citation type="submission" date="2017-09" db="EMBL/GenBank/DDBJ databases">
        <title>Extensive intraspecific genome diversity in a model arbuscular mycorrhizal fungus.</title>
        <authorList>
            <person name="Chen E.C."/>
            <person name="Morin E."/>
            <person name="Beaudet D."/>
            <person name="Noel J."/>
            <person name="Ndikumana S."/>
            <person name="Charron P."/>
            <person name="St-Onge C."/>
            <person name="Giorgi J."/>
            <person name="Grigoriev I.V."/>
            <person name="Roux C."/>
            <person name="Martin F.M."/>
            <person name="Corradi N."/>
        </authorList>
    </citation>
    <scope>NUCLEOTIDE SEQUENCE [LARGE SCALE GENOMIC DNA]</scope>
    <source>
        <strain evidence="2 5">A5</strain>
    </source>
</reference>
<dbReference type="AlphaFoldDB" id="A0A2I1FDU1"/>
<feature type="region of interest" description="Disordered" evidence="1">
    <location>
        <begin position="223"/>
        <end position="246"/>
    </location>
</feature>
<accession>A0A2I1FDU1</accession>
<evidence type="ECO:0008006" key="6">
    <source>
        <dbReference type="Google" id="ProtNLM"/>
    </source>
</evidence>
<dbReference type="OrthoDB" id="2436459at2759"/>
<dbReference type="VEuPathDB" id="FungiDB:RhiirFUN_000282"/>
<evidence type="ECO:0000313" key="5">
    <source>
        <dbReference type="Proteomes" id="UP000232722"/>
    </source>
</evidence>